<dbReference type="PANTHER" id="PTHR34153:SF2">
    <property type="entry name" value="SI:CH211-262H13.3-RELATED"/>
    <property type="match status" value="1"/>
</dbReference>
<organism evidence="2 3">
    <name type="scientific">Alosa alosa</name>
    <name type="common">allis shad</name>
    <dbReference type="NCBI Taxonomy" id="278164"/>
    <lineage>
        <taxon>Eukaryota</taxon>
        <taxon>Metazoa</taxon>
        <taxon>Chordata</taxon>
        <taxon>Craniata</taxon>
        <taxon>Vertebrata</taxon>
        <taxon>Euteleostomi</taxon>
        <taxon>Actinopterygii</taxon>
        <taxon>Neopterygii</taxon>
        <taxon>Teleostei</taxon>
        <taxon>Clupei</taxon>
        <taxon>Clupeiformes</taxon>
        <taxon>Clupeoidei</taxon>
        <taxon>Clupeidae</taxon>
        <taxon>Alosa</taxon>
    </lineage>
</organism>
<evidence type="ECO:0000259" key="1">
    <source>
        <dbReference type="Pfam" id="PF16064"/>
    </source>
</evidence>
<feature type="non-terminal residue" evidence="2">
    <location>
        <position position="108"/>
    </location>
</feature>
<accession>A0AAV6HED2</accession>
<sequence>MDYVIKLLQKNNSVPHDDFNLNMLPLRTLQDLETFDAKLRTDSTFKKKVITKLSLSGGKNLKETVWRICTKIFHQDLSTQLNWCGRGEKTGLKSRPIHQVLLSSVLKN</sequence>
<proteinExistence type="predicted"/>
<evidence type="ECO:0000313" key="3">
    <source>
        <dbReference type="Proteomes" id="UP000823561"/>
    </source>
</evidence>
<dbReference type="PANTHER" id="PTHR34153">
    <property type="entry name" value="SI:CH211-262H13.3-RELATED-RELATED"/>
    <property type="match status" value="1"/>
</dbReference>
<gene>
    <name evidence="2" type="ORF">AALO_G00024560</name>
</gene>
<name>A0AAV6HED2_9TELE</name>
<dbReference type="Proteomes" id="UP000823561">
    <property type="component" value="Chromosome 2"/>
</dbReference>
<dbReference type="AlphaFoldDB" id="A0AAV6HED2"/>
<feature type="domain" description="DUF4806" evidence="1">
    <location>
        <begin position="24"/>
        <end position="95"/>
    </location>
</feature>
<dbReference type="EMBL" id="JADWDJ010000002">
    <property type="protein sequence ID" value="KAG5284247.1"/>
    <property type="molecule type" value="Genomic_DNA"/>
</dbReference>
<evidence type="ECO:0000313" key="2">
    <source>
        <dbReference type="EMBL" id="KAG5284247.1"/>
    </source>
</evidence>
<reference evidence="2" key="1">
    <citation type="submission" date="2020-10" db="EMBL/GenBank/DDBJ databases">
        <title>Chromosome-scale genome assembly of the Allis shad, Alosa alosa.</title>
        <authorList>
            <person name="Margot Z."/>
            <person name="Christophe K."/>
            <person name="Cabau C."/>
            <person name="Louis A."/>
            <person name="Berthelot C."/>
            <person name="Parey E."/>
            <person name="Roest Crollius H."/>
            <person name="Montfort J."/>
            <person name="Robinson-Rechavi M."/>
            <person name="Bucao C."/>
            <person name="Bouchez O."/>
            <person name="Gislard M."/>
            <person name="Lluch J."/>
            <person name="Milhes M."/>
            <person name="Lampietro C."/>
            <person name="Lopez Roques C."/>
            <person name="Donnadieu C."/>
            <person name="Braasch I."/>
            <person name="Desvignes T."/>
            <person name="Postlethwait J."/>
            <person name="Bobe J."/>
            <person name="Guiguen Y."/>
        </authorList>
    </citation>
    <scope>NUCLEOTIDE SEQUENCE</scope>
    <source>
        <strain evidence="2">M-15738</strain>
        <tissue evidence="2">Blood</tissue>
    </source>
</reference>
<comment type="caution">
    <text evidence="2">The sequence shown here is derived from an EMBL/GenBank/DDBJ whole genome shotgun (WGS) entry which is preliminary data.</text>
</comment>
<protein>
    <recommendedName>
        <fullName evidence="1">DUF4806 domain-containing protein</fullName>
    </recommendedName>
</protein>
<dbReference type="Pfam" id="PF16064">
    <property type="entry name" value="DUF4806"/>
    <property type="match status" value="1"/>
</dbReference>
<keyword evidence="3" id="KW-1185">Reference proteome</keyword>
<dbReference type="InterPro" id="IPR032071">
    <property type="entry name" value="DUF4806"/>
</dbReference>